<organismHost>
    <name type="scientific">Chlorella</name>
    <dbReference type="NCBI Taxonomy" id="3071"/>
</organismHost>
<dbReference type="InterPro" id="IPR000305">
    <property type="entry name" value="GIY-YIG_endonuc"/>
</dbReference>
<dbReference type="SMART" id="SM00465">
    <property type="entry name" value="GIYc"/>
    <property type="match status" value="1"/>
</dbReference>
<dbReference type="SMART" id="SM00497">
    <property type="entry name" value="IENR1"/>
    <property type="match status" value="2"/>
</dbReference>
<gene>
    <name evidence="2" type="primary">B497L</name>
    <name evidence="2" type="ORF">NY2A_B497L</name>
</gene>
<keyword evidence="3" id="KW-1185">Reference proteome</keyword>
<evidence type="ECO:0000259" key="1">
    <source>
        <dbReference type="PROSITE" id="PS50164"/>
    </source>
</evidence>
<dbReference type="SUPFAM" id="SSF82771">
    <property type="entry name" value="GIY-YIG endonuclease"/>
    <property type="match status" value="1"/>
</dbReference>
<dbReference type="InterPro" id="IPR035901">
    <property type="entry name" value="GIY-YIG_endonuc_sf"/>
</dbReference>
<proteinExistence type="predicted"/>
<dbReference type="InterPro" id="IPR003647">
    <property type="entry name" value="Intron_nuc_1_rpt"/>
</dbReference>
<dbReference type="InterPro" id="IPR036388">
    <property type="entry name" value="WH-like_DNA-bd_sf"/>
</dbReference>
<protein>
    <submittedName>
        <fullName evidence="2">Uncharacterized protein B497L</fullName>
    </submittedName>
</protein>
<organism evidence="2 3">
    <name type="scientific">Paramecium bursaria Chlorella virus NY2A</name>
    <name type="common">PBCV-NY2A</name>
    <dbReference type="NCBI Taxonomy" id="46021"/>
    <lineage>
        <taxon>Viruses</taxon>
        <taxon>Varidnaviria</taxon>
        <taxon>Bamfordvirae</taxon>
        <taxon>Nucleocytoviricota</taxon>
        <taxon>Megaviricetes</taxon>
        <taxon>Algavirales</taxon>
        <taxon>Phycodnaviridae</taxon>
        <taxon>Chlorovirus</taxon>
        <taxon>Chlorovirus americanus</taxon>
    </lineage>
</organism>
<dbReference type="Gene3D" id="3.40.1440.10">
    <property type="entry name" value="GIY-YIG endonuclease"/>
    <property type="match status" value="1"/>
</dbReference>
<feature type="domain" description="GIY-YIG" evidence="1">
    <location>
        <begin position="5"/>
        <end position="96"/>
    </location>
</feature>
<reference evidence="2 3" key="1">
    <citation type="journal article" date="2007" name="Virology">
        <title>Sequence and annotation of the 369-kb NY-2A and the 345-kb AR158 viruses that infect Chlorella NC64A.</title>
        <authorList>
            <person name="Fitzgerald L.A."/>
            <person name="Graves M.V."/>
            <person name="Li X."/>
            <person name="Feldblyum T."/>
            <person name="Nierman W.C."/>
            <person name="Van Etten J.L."/>
        </authorList>
    </citation>
    <scope>NUCLEOTIDE SEQUENCE [LARGE SCALE GENOMIC DNA]</scope>
    <source>
        <strain evidence="2 3">NY-2A</strain>
    </source>
</reference>
<accession>A7IX22</accession>
<evidence type="ECO:0000313" key="3">
    <source>
        <dbReference type="Proteomes" id="UP000202419"/>
    </source>
</evidence>
<dbReference type="PROSITE" id="PS50164">
    <property type="entry name" value="GIY_YIG"/>
    <property type="match status" value="1"/>
</dbReference>
<dbReference type="Proteomes" id="UP000202419">
    <property type="component" value="Segment"/>
</dbReference>
<dbReference type="SUPFAM" id="SSF64496">
    <property type="entry name" value="DNA-binding domain of intron-encoded endonucleases"/>
    <property type="match status" value="1"/>
</dbReference>
<dbReference type="CDD" id="cd10443">
    <property type="entry name" value="GIY-YIG_HE_Tlr8p_PBC-V_like"/>
    <property type="match status" value="1"/>
</dbReference>
<dbReference type="InterPro" id="IPR054307">
    <property type="entry name" value="I-HmuI_NUMOD-like"/>
</dbReference>
<dbReference type="OrthoDB" id="18636at10239"/>
<sequence length="251" mass="28362">MFNHHTHFVYFIISPKGKMYIGYTSLGAKKRFEKHVYNSINKKERCVALEAAIRKYGPANMIVIEVRKCYSKDEAKYWEIRYVATKNTISPNGYNLTHGGDGGISVIREPASVETRSLIGAAAKGRGSKGVIGYHILGYTVEFDVIKDAAKCFGIDDGDIGKSAKGIRGRVGGFIWEYKDEEEWSKYPKWDITRKMGVKGRPVYRILEDGTKDEYPSAEQAAKRTGVDRSSICRTLRNKQKTAGGYEWFFV</sequence>
<name>A7IX22_PBCVN</name>
<evidence type="ECO:0000313" key="2">
    <source>
        <dbReference type="EMBL" id="ABT14896.1"/>
    </source>
</evidence>
<dbReference type="EMBL" id="DQ491002">
    <property type="protein sequence ID" value="ABT14896.1"/>
    <property type="molecule type" value="Genomic_DNA"/>
</dbReference>
<dbReference type="Pfam" id="PF01541">
    <property type="entry name" value="GIY-YIG"/>
    <property type="match status" value="1"/>
</dbReference>
<dbReference type="Gene3D" id="1.10.10.10">
    <property type="entry name" value="Winged helix-like DNA-binding domain superfamily/Winged helix DNA-binding domain"/>
    <property type="match status" value="2"/>
</dbReference>
<dbReference type="GeneID" id="5659280"/>
<dbReference type="RefSeq" id="YP_001497693.1">
    <property type="nucleotide sequence ID" value="NC_009898.1"/>
</dbReference>
<dbReference type="Pfam" id="PF22083">
    <property type="entry name" value="I-HmuI_NUMOD-like"/>
    <property type="match status" value="1"/>
</dbReference>
<dbReference type="KEGG" id="vg:5659280"/>